<dbReference type="AlphaFoldDB" id="D4FAQ7"/>
<evidence type="ECO:0000313" key="1">
    <source>
        <dbReference type="EMBL" id="EFE21088.1"/>
    </source>
</evidence>
<organism evidence="1 2">
    <name type="scientific">Edwardsiella tarda ATCC 23685</name>
    <dbReference type="NCBI Taxonomy" id="500638"/>
    <lineage>
        <taxon>Bacteria</taxon>
        <taxon>Pseudomonadati</taxon>
        <taxon>Pseudomonadota</taxon>
        <taxon>Gammaproteobacteria</taxon>
        <taxon>Enterobacterales</taxon>
        <taxon>Hafniaceae</taxon>
        <taxon>Edwardsiella</taxon>
    </lineage>
</organism>
<sequence length="46" mass="5305">MFSTSRFVLIFIGSADRRQRKVNVTAGKGFCDRFKNKEYLSFNGVL</sequence>
<gene>
    <name evidence="1" type="ORF">EDWATA_03878</name>
</gene>
<dbReference type="HOGENOM" id="CLU_3183079_0_0_6"/>
<comment type="caution">
    <text evidence="1">The sequence shown here is derived from an EMBL/GenBank/DDBJ whole genome shotgun (WGS) entry which is preliminary data.</text>
</comment>
<dbReference type="Proteomes" id="UP000003692">
    <property type="component" value="Unassembled WGS sequence"/>
</dbReference>
<name>D4FAQ7_EDWTA</name>
<evidence type="ECO:0000313" key="2">
    <source>
        <dbReference type="Proteomes" id="UP000003692"/>
    </source>
</evidence>
<protein>
    <submittedName>
        <fullName evidence="1">Uncharacterized protein</fullName>
    </submittedName>
</protein>
<accession>D4FAQ7</accession>
<dbReference type="EMBL" id="ADGK01000294">
    <property type="protein sequence ID" value="EFE21088.1"/>
    <property type="molecule type" value="Genomic_DNA"/>
</dbReference>
<proteinExistence type="predicted"/>
<reference evidence="1 2" key="1">
    <citation type="submission" date="2010-02" db="EMBL/GenBank/DDBJ databases">
        <authorList>
            <person name="Weinstock G."/>
            <person name="Sodergren E."/>
            <person name="Clifton S."/>
            <person name="Fulton L."/>
            <person name="Fulton B."/>
            <person name="Courtney L."/>
            <person name="Fronick C."/>
            <person name="Harrison M."/>
            <person name="Strong C."/>
            <person name="Farmer C."/>
            <person name="Delahaunty K."/>
            <person name="Markovic C."/>
            <person name="Hall O."/>
            <person name="Minx P."/>
            <person name="Tomlinson C."/>
            <person name="Mitreva M."/>
            <person name="Nelson J."/>
            <person name="Hou S."/>
            <person name="Wollam A."/>
            <person name="Pepin K.H."/>
            <person name="Johnson M."/>
            <person name="Bhonagiri V."/>
            <person name="Zhang X."/>
            <person name="Suruliraj S."/>
            <person name="Warren W."/>
            <person name="Chinwalla A."/>
            <person name="Mardis E.R."/>
            <person name="Wilson R.K."/>
        </authorList>
    </citation>
    <scope>NUCLEOTIDE SEQUENCE [LARGE SCALE GENOMIC DNA]</scope>
    <source>
        <strain evidence="1 2">ATCC 23685</strain>
    </source>
</reference>